<evidence type="ECO:0000256" key="2">
    <source>
        <dbReference type="ARBA" id="ARBA00022475"/>
    </source>
</evidence>
<dbReference type="EMBL" id="JANHNZ010000004">
    <property type="protein sequence ID" value="MCQ9210045.1"/>
    <property type="molecule type" value="Genomic_DNA"/>
</dbReference>
<feature type="transmembrane region" description="Helical" evidence="6">
    <location>
        <begin position="191"/>
        <end position="211"/>
    </location>
</feature>
<keyword evidence="4 6" id="KW-1133">Transmembrane helix</keyword>
<dbReference type="Pfam" id="PF12698">
    <property type="entry name" value="ABC2_membrane_3"/>
    <property type="match status" value="1"/>
</dbReference>
<dbReference type="PANTHER" id="PTHR30294">
    <property type="entry name" value="MEMBRANE COMPONENT OF ABC TRANSPORTER YHHJ-RELATED"/>
    <property type="match status" value="1"/>
</dbReference>
<feature type="domain" description="ABC-2 type transporter transmembrane" evidence="7">
    <location>
        <begin position="21"/>
        <end position="397"/>
    </location>
</feature>
<evidence type="ECO:0000313" key="9">
    <source>
        <dbReference type="Proteomes" id="UP001059480"/>
    </source>
</evidence>
<evidence type="ECO:0000256" key="3">
    <source>
        <dbReference type="ARBA" id="ARBA00022692"/>
    </source>
</evidence>
<comment type="caution">
    <text evidence="8">The sequence shown here is derived from an EMBL/GenBank/DDBJ whole genome shotgun (WGS) entry which is preliminary data.</text>
</comment>
<feature type="transmembrane region" description="Helical" evidence="6">
    <location>
        <begin position="246"/>
        <end position="268"/>
    </location>
</feature>
<reference evidence="8" key="1">
    <citation type="submission" date="2022-07" db="EMBL/GenBank/DDBJ databases">
        <authorList>
            <person name="Jung M.-Y."/>
            <person name="Lee M."/>
        </authorList>
    </citation>
    <scope>NUCLEOTIDE SEQUENCE</scope>
    <source>
        <strain evidence="8">S8</strain>
    </source>
</reference>
<name>A0ABT1WNF8_9LACT</name>
<evidence type="ECO:0000256" key="5">
    <source>
        <dbReference type="ARBA" id="ARBA00023136"/>
    </source>
</evidence>
<protein>
    <submittedName>
        <fullName evidence="8">ABC transporter permease</fullName>
    </submittedName>
</protein>
<keyword evidence="3 6" id="KW-0812">Transmembrane</keyword>
<feature type="transmembrane region" description="Helical" evidence="6">
    <location>
        <begin position="348"/>
        <end position="366"/>
    </location>
</feature>
<dbReference type="PANTHER" id="PTHR30294:SF29">
    <property type="entry name" value="MULTIDRUG ABC TRANSPORTER PERMEASE YBHS-RELATED"/>
    <property type="match status" value="1"/>
</dbReference>
<dbReference type="RefSeq" id="WP_256945160.1">
    <property type="nucleotide sequence ID" value="NZ_JANHNZ010000004.1"/>
</dbReference>
<sequence>MNKLGVIITEVYRKNVKSGAFIFMVLGPLFFIGVFGVIGYFIGQESMGEKDVPIAVVTDSVQVKDTLKNVTSPELIEVDTLEHAQKELADKKVEGYLQVNETNGVISATFYSETTNKKVNLQEVTQALSSLQLSIISQALNLNDNEIAQVQNSQVTVNSQEVSFDSDGKIITAANQQEVEKQKVERFIKIGMAYVVSILIFMFIMNYAGIIAQEIASEKGTRIMEIILSSVSATTHFFGKMIGITLVLLTQLLIYFVLGLIAWNIPFVQSLKNQFIPQIELGTIVGPVLFYGILFFIFGVILYVSISAFFGSLITKAEDVSKAASPIAFLGIIGFYIGMYALNNPNSPLVVSLSYVPLWTPFIMPFRIAADTVSNNQILVSVAVLVLGTVFITWLSLVFYRSNVLVYSDANMLNVFKRSLGILKSETRKQK</sequence>
<gene>
    <name evidence="8" type="ORF">NPA36_05725</name>
</gene>
<proteinExistence type="predicted"/>
<keyword evidence="2" id="KW-1003">Cell membrane</keyword>
<dbReference type="Proteomes" id="UP001059480">
    <property type="component" value="Unassembled WGS sequence"/>
</dbReference>
<reference evidence="8" key="2">
    <citation type="journal article" date="2023" name="Curr. Microbiol.">
        <title>Granulicatella seriolae sp. nov., a Novel Facultative Anaerobe Isolated from Yellowtail Marine Fish.</title>
        <authorList>
            <person name="Lee M."/>
            <person name="Choi Y.J."/>
            <person name="Farooq A."/>
            <person name="Jeong J.B."/>
            <person name="Jung M.Y."/>
        </authorList>
    </citation>
    <scope>NUCLEOTIDE SEQUENCE</scope>
    <source>
        <strain evidence="8">S8</strain>
    </source>
</reference>
<evidence type="ECO:0000256" key="4">
    <source>
        <dbReference type="ARBA" id="ARBA00022989"/>
    </source>
</evidence>
<keyword evidence="5 6" id="KW-0472">Membrane</keyword>
<reference evidence="8" key="3">
    <citation type="journal article" date="2023" name="Microbiol. Resour. Announc.">
        <title>Draft Genome Sequence of Granulicatella sp. Strain S8, Isolated from a Marine Fish, Seriola quinqueradiata.</title>
        <authorList>
            <person name="Lee M."/>
            <person name="Farooq A."/>
            <person name="Jeong J.B."/>
            <person name="Jung M.Y."/>
        </authorList>
    </citation>
    <scope>NUCLEOTIDE SEQUENCE</scope>
    <source>
        <strain evidence="8">S8</strain>
    </source>
</reference>
<feature type="transmembrane region" description="Helical" evidence="6">
    <location>
        <begin position="378"/>
        <end position="400"/>
    </location>
</feature>
<feature type="transmembrane region" description="Helical" evidence="6">
    <location>
        <begin position="288"/>
        <end position="311"/>
    </location>
</feature>
<dbReference type="InterPro" id="IPR051449">
    <property type="entry name" value="ABC-2_transporter_component"/>
</dbReference>
<accession>A0ABT1WNF8</accession>
<dbReference type="InterPro" id="IPR013525">
    <property type="entry name" value="ABC2_TM"/>
</dbReference>
<organism evidence="8 9">
    <name type="scientific">Granulicatella seriolae</name>
    <dbReference type="NCBI Taxonomy" id="2967226"/>
    <lineage>
        <taxon>Bacteria</taxon>
        <taxon>Bacillati</taxon>
        <taxon>Bacillota</taxon>
        <taxon>Bacilli</taxon>
        <taxon>Lactobacillales</taxon>
        <taxon>Carnobacteriaceae</taxon>
        <taxon>Granulicatella</taxon>
    </lineage>
</organism>
<evidence type="ECO:0000256" key="1">
    <source>
        <dbReference type="ARBA" id="ARBA00004651"/>
    </source>
</evidence>
<keyword evidence="9" id="KW-1185">Reference proteome</keyword>
<evidence type="ECO:0000313" key="8">
    <source>
        <dbReference type="EMBL" id="MCQ9210045.1"/>
    </source>
</evidence>
<feature type="transmembrane region" description="Helical" evidence="6">
    <location>
        <begin position="20"/>
        <end position="42"/>
    </location>
</feature>
<evidence type="ECO:0000259" key="7">
    <source>
        <dbReference type="Pfam" id="PF12698"/>
    </source>
</evidence>
<feature type="transmembrane region" description="Helical" evidence="6">
    <location>
        <begin position="323"/>
        <end position="342"/>
    </location>
</feature>
<evidence type="ECO:0000256" key="6">
    <source>
        <dbReference type="SAM" id="Phobius"/>
    </source>
</evidence>
<comment type="subcellular location">
    <subcellularLocation>
        <location evidence="1">Cell membrane</location>
        <topology evidence="1">Multi-pass membrane protein</topology>
    </subcellularLocation>
</comment>